<keyword evidence="1" id="KW-0812">Transmembrane</keyword>
<dbReference type="InterPro" id="IPR011250">
    <property type="entry name" value="OMP/PagP_B-barrel"/>
</dbReference>
<dbReference type="Proteomes" id="UP000315947">
    <property type="component" value="Chromosome"/>
</dbReference>
<feature type="transmembrane region" description="Helical" evidence="1">
    <location>
        <begin position="54"/>
        <end position="72"/>
    </location>
</feature>
<evidence type="ECO:0000313" key="3">
    <source>
        <dbReference type="Proteomes" id="UP000315947"/>
    </source>
</evidence>
<proteinExistence type="predicted"/>
<sequence>MKSAILRVNSNYKVARGLAVLSLISTGEKLNSRGFSQRKNTQNKRRKPRVRLPYAWFGILCCLFIVQASAAVESDYPTLGNNFFDAYDYQYMAEPNRSDKTLGKNKESKSRLNLNFNSSENLLVVEYHFSPQWQVSFESLRIGGSMFFADSLYQPTWRYLDSDRYSDPVSSYASSSYSNGLYEGWGASVVRTFKLTGRLSSQIYFGAYHWQEERLNFSGADKDASRGISPYGGGGIKYRLSDEVSIMLDWNHFEIQGENHDQLGLKFQYRF</sequence>
<dbReference type="RefSeq" id="WP_144048052.1">
    <property type="nucleotide sequence ID" value="NZ_CP041614.1"/>
</dbReference>
<reference evidence="2 3" key="1">
    <citation type="submission" date="2019-07" db="EMBL/GenBank/DDBJ databases">
        <title>Shewanella sp. YLB-06 whole genomic sequence.</title>
        <authorList>
            <person name="Yu L."/>
        </authorList>
    </citation>
    <scope>NUCLEOTIDE SEQUENCE [LARGE SCALE GENOMIC DNA]</scope>
    <source>
        <strain evidence="2 3">YLB-06</strain>
    </source>
</reference>
<keyword evidence="3" id="KW-1185">Reference proteome</keyword>
<dbReference type="EMBL" id="CP041614">
    <property type="protein sequence ID" value="QDO85738.1"/>
    <property type="molecule type" value="Genomic_DNA"/>
</dbReference>
<evidence type="ECO:0000256" key="1">
    <source>
        <dbReference type="SAM" id="Phobius"/>
    </source>
</evidence>
<keyword evidence="1" id="KW-0472">Membrane</keyword>
<protein>
    <submittedName>
        <fullName evidence="2">Porin family protein</fullName>
    </submittedName>
</protein>
<keyword evidence="1" id="KW-1133">Transmembrane helix</keyword>
<evidence type="ECO:0000313" key="2">
    <source>
        <dbReference type="EMBL" id="QDO85738.1"/>
    </source>
</evidence>
<accession>A0ABX5X755</accession>
<dbReference type="SUPFAM" id="SSF56925">
    <property type="entry name" value="OMPA-like"/>
    <property type="match status" value="1"/>
</dbReference>
<gene>
    <name evidence="2" type="ORF">FM037_23810</name>
</gene>
<name>A0ABX5X755_9GAMM</name>
<organism evidence="2 3">
    <name type="scientific">Shewanella psychropiezotolerans</name>
    <dbReference type="NCBI Taxonomy" id="2593655"/>
    <lineage>
        <taxon>Bacteria</taxon>
        <taxon>Pseudomonadati</taxon>
        <taxon>Pseudomonadota</taxon>
        <taxon>Gammaproteobacteria</taxon>
        <taxon>Alteromonadales</taxon>
        <taxon>Shewanellaceae</taxon>
        <taxon>Shewanella</taxon>
    </lineage>
</organism>
<dbReference type="Gene3D" id="2.40.160.20">
    <property type="match status" value="1"/>
</dbReference>